<dbReference type="InterPro" id="IPR027417">
    <property type="entry name" value="P-loop_NTPase"/>
</dbReference>
<evidence type="ECO:0000259" key="9">
    <source>
        <dbReference type="PROSITE" id="PS50828"/>
    </source>
</evidence>
<gene>
    <name evidence="7" type="primary">mutS2</name>
    <name evidence="7" type="synonym">rqcU</name>
    <name evidence="10" type="ordered locus">Marky_2074</name>
</gene>
<keyword evidence="4 7" id="KW-0067">ATP-binding</keyword>
<dbReference type="Gene3D" id="3.40.50.300">
    <property type="entry name" value="P-loop containing nucleotide triphosphate hydrolases"/>
    <property type="match status" value="1"/>
</dbReference>
<dbReference type="SUPFAM" id="SSF160443">
    <property type="entry name" value="SMR domain-like"/>
    <property type="match status" value="1"/>
</dbReference>
<reference evidence="10 11" key="1">
    <citation type="journal article" date="2012" name="Stand. Genomic Sci.">
        <title>Complete genome sequence of the aerobic, heterotroph Marinithermus hydrothermalis type strain (T1(T)) from a deep-sea hydrothermal vent chimney.</title>
        <authorList>
            <person name="Copeland A."/>
            <person name="Gu W."/>
            <person name="Yasawong M."/>
            <person name="Lapidus A."/>
            <person name="Lucas S."/>
            <person name="Deshpande S."/>
            <person name="Pagani I."/>
            <person name="Tapia R."/>
            <person name="Cheng J.F."/>
            <person name="Goodwin L.A."/>
            <person name="Pitluck S."/>
            <person name="Liolios K."/>
            <person name="Ivanova N."/>
            <person name="Mavromatis K."/>
            <person name="Mikhailova N."/>
            <person name="Pati A."/>
            <person name="Chen A."/>
            <person name="Palaniappan K."/>
            <person name="Land M."/>
            <person name="Pan C."/>
            <person name="Brambilla E.M."/>
            <person name="Rohde M."/>
            <person name="Tindall B.J."/>
            <person name="Sikorski J."/>
            <person name="Goker M."/>
            <person name="Detter J.C."/>
            <person name="Bristow J."/>
            <person name="Eisen J.A."/>
            <person name="Markowitz V."/>
            <person name="Hugenholtz P."/>
            <person name="Kyrpides N.C."/>
            <person name="Klenk H.P."/>
            <person name="Woyke T."/>
        </authorList>
    </citation>
    <scope>NUCLEOTIDE SEQUENCE [LARGE SCALE GENOMIC DNA]</scope>
    <source>
        <strain evidence="11">DSM 14884 / JCM 11576 / T1</strain>
    </source>
</reference>
<dbReference type="GO" id="GO:0005524">
    <property type="term" value="F:ATP binding"/>
    <property type="evidence" value="ECO:0007669"/>
    <property type="project" value="UniProtKB-UniRule"/>
</dbReference>
<dbReference type="GO" id="GO:0019843">
    <property type="term" value="F:rRNA binding"/>
    <property type="evidence" value="ECO:0007669"/>
    <property type="project" value="UniProtKB-UniRule"/>
</dbReference>
<evidence type="ECO:0000256" key="1">
    <source>
        <dbReference type="ARBA" id="ARBA00022730"/>
    </source>
</evidence>
<evidence type="ECO:0000256" key="2">
    <source>
        <dbReference type="ARBA" id="ARBA00022741"/>
    </source>
</evidence>
<dbReference type="eggNOG" id="COG1193">
    <property type="taxonomic scope" value="Bacteria"/>
</dbReference>
<dbReference type="GO" id="GO:0006298">
    <property type="term" value="P:mismatch repair"/>
    <property type="evidence" value="ECO:0007669"/>
    <property type="project" value="InterPro"/>
</dbReference>
<keyword evidence="7" id="KW-0255">Endonuclease</keyword>
<dbReference type="PROSITE" id="PS50828">
    <property type="entry name" value="SMR"/>
    <property type="match status" value="1"/>
</dbReference>
<keyword evidence="8" id="KW-0175">Coiled coil</keyword>
<dbReference type="PANTHER" id="PTHR48466:SF2">
    <property type="entry name" value="OS10G0509000 PROTEIN"/>
    <property type="match status" value="1"/>
</dbReference>
<evidence type="ECO:0000313" key="11">
    <source>
        <dbReference type="Proteomes" id="UP000007030"/>
    </source>
</evidence>
<feature type="coiled-coil region" evidence="8">
    <location>
        <begin position="500"/>
        <end position="584"/>
    </location>
</feature>
<dbReference type="GO" id="GO:0140664">
    <property type="term" value="F:ATP-dependent DNA damage sensor activity"/>
    <property type="evidence" value="ECO:0007669"/>
    <property type="project" value="InterPro"/>
</dbReference>
<dbReference type="PIRSF" id="PIRSF005814">
    <property type="entry name" value="MutS_YshD"/>
    <property type="match status" value="1"/>
</dbReference>
<dbReference type="Gene3D" id="3.30.1370.110">
    <property type="match status" value="1"/>
</dbReference>
<dbReference type="EC" id="3.6.4.-" evidence="7"/>
<evidence type="ECO:0000256" key="8">
    <source>
        <dbReference type="SAM" id="Coils"/>
    </source>
</evidence>
<keyword evidence="7" id="KW-0540">Nuclease</keyword>
<dbReference type="InterPro" id="IPR036187">
    <property type="entry name" value="DNA_mismatch_repair_MutS_sf"/>
</dbReference>
<dbReference type="GO" id="GO:0030983">
    <property type="term" value="F:mismatched DNA binding"/>
    <property type="evidence" value="ECO:0007669"/>
    <property type="project" value="InterPro"/>
</dbReference>
<dbReference type="AlphaFoldDB" id="F2NN60"/>
<dbReference type="SUPFAM" id="SSF52540">
    <property type="entry name" value="P-loop containing nucleoside triphosphate hydrolases"/>
    <property type="match status" value="1"/>
</dbReference>
<dbReference type="GO" id="GO:0016887">
    <property type="term" value="F:ATP hydrolysis activity"/>
    <property type="evidence" value="ECO:0007669"/>
    <property type="project" value="InterPro"/>
</dbReference>
<dbReference type="NCBIfam" id="TIGR01069">
    <property type="entry name" value="mutS2"/>
    <property type="match status" value="1"/>
</dbReference>
<dbReference type="EMBL" id="CP002630">
    <property type="protein sequence ID" value="AEB12799.1"/>
    <property type="molecule type" value="Genomic_DNA"/>
</dbReference>
<dbReference type="InterPro" id="IPR000432">
    <property type="entry name" value="DNA_mismatch_repair_MutS_C"/>
</dbReference>
<dbReference type="GO" id="GO:0004519">
    <property type="term" value="F:endonuclease activity"/>
    <property type="evidence" value="ECO:0007669"/>
    <property type="project" value="UniProtKB-UniRule"/>
</dbReference>
<dbReference type="RefSeq" id="WP_013704844.1">
    <property type="nucleotide sequence ID" value="NC_015387.1"/>
</dbReference>
<proteinExistence type="inferred from homology"/>
<dbReference type="GO" id="GO:0072344">
    <property type="term" value="P:rescue of stalled ribosome"/>
    <property type="evidence" value="ECO:0007669"/>
    <property type="project" value="UniProtKB-UniRule"/>
</dbReference>
<dbReference type="KEGG" id="mhd:Marky_2074"/>
<dbReference type="SMART" id="SM00463">
    <property type="entry name" value="SMR"/>
    <property type="match status" value="1"/>
</dbReference>
<evidence type="ECO:0000256" key="7">
    <source>
        <dbReference type="HAMAP-Rule" id="MF_00092"/>
    </source>
</evidence>
<dbReference type="Pfam" id="PF01713">
    <property type="entry name" value="Smr"/>
    <property type="match status" value="1"/>
</dbReference>
<dbReference type="InterPro" id="IPR046893">
    <property type="entry name" value="MSSS"/>
</dbReference>
<dbReference type="PROSITE" id="PS00486">
    <property type="entry name" value="DNA_MISMATCH_REPAIR_2"/>
    <property type="match status" value="1"/>
</dbReference>
<comment type="function">
    <text evidence="7">Endonuclease that is involved in the suppression of homologous recombination and thus may have a key role in the control of bacterial genetic diversity.</text>
</comment>
<comment type="subunit">
    <text evidence="7">Homodimer. Binds to stalled ribosomes, contacting rRNA.</text>
</comment>
<dbReference type="InterPro" id="IPR036063">
    <property type="entry name" value="Smr_dom_sf"/>
</dbReference>
<accession>F2NN60</accession>
<dbReference type="HOGENOM" id="CLU_011252_2_1_0"/>
<feature type="binding site" evidence="7">
    <location>
        <begin position="320"/>
        <end position="327"/>
    </location>
    <ligand>
        <name>ATP</name>
        <dbReference type="ChEBI" id="CHEBI:30616"/>
    </ligand>
</feature>
<dbReference type="GO" id="GO:0045910">
    <property type="term" value="P:negative regulation of DNA recombination"/>
    <property type="evidence" value="ECO:0007669"/>
    <property type="project" value="InterPro"/>
</dbReference>
<dbReference type="Pfam" id="PF20297">
    <property type="entry name" value="MSSS"/>
    <property type="match status" value="1"/>
</dbReference>
<dbReference type="InterPro" id="IPR005747">
    <property type="entry name" value="MutS2"/>
</dbReference>
<dbReference type="Proteomes" id="UP000007030">
    <property type="component" value="Chromosome"/>
</dbReference>
<dbReference type="InterPro" id="IPR002625">
    <property type="entry name" value="Smr_dom"/>
</dbReference>
<comment type="function">
    <text evidence="7">Acts as a ribosome collision sensor, splitting the ribosome into its 2 subunits. Detects stalled/collided 70S ribosomes which it binds and splits by an ATP-hydrolysis driven conformational change. Acts upstream of the ribosome quality control system (RQC), a ribosome-associated complex that mediates the extraction of incompletely synthesized nascent chains from stalled ribosomes and their subsequent degradation. Probably generates substrates for RQC.</text>
</comment>
<name>F2NN60_MARHT</name>
<evidence type="ECO:0000256" key="3">
    <source>
        <dbReference type="ARBA" id="ARBA00022801"/>
    </source>
</evidence>
<keyword evidence="5 7" id="KW-0694">RNA-binding</keyword>
<dbReference type="SMART" id="SM00533">
    <property type="entry name" value="MUTSd"/>
    <property type="match status" value="1"/>
</dbReference>
<comment type="similarity">
    <text evidence="7">Belongs to the DNA mismatch repair MutS family. MutS2 subfamily.</text>
</comment>
<dbReference type="GO" id="GO:0043023">
    <property type="term" value="F:ribosomal large subunit binding"/>
    <property type="evidence" value="ECO:0007669"/>
    <property type="project" value="UniProtKB-UniRule"/>
</dbReference>
<dbReference type="EC" id="3.1.-.-" evidence="7"/>
<keyword evidence="3 7" id="KW-0378">Hydrolase</keyword>
<keyword evidence="11" id="KW-1185">Reference proteome</keyword>
<dbReference type="InterPro" id="IPR007696">
    <property type="entry name" value="DNA_mismatch_repair_MutS_core"/>
</dbReference>
<feature type="domain" description="Smr" evidence="9">
    <location>
        <begin position="676"/>
        <end position="751"/>
    </location>
</feature>
<dbReference type="SUPFAM" id="SSF48334">
    <property type="entry name" value="DNA repair protein MutS, domain III"/>
    <property type="match status" value="1"/>
</dbReference>
<dbReference type="PANTHER" id="PTHR48466">
    <property type="entry name" value="OS10G0509000 PROTEIN-RELATED"/>
    <property type="match status" value="1"/>
</dbReference>
<keyword evidence="1 7" id="KW-0699">rRNA-binding</keyword>
<dbReference type="HAMAP" id="MF_00092">
    <property type="entry name" value="MutS2"/>
    <property type="match status" value="1"/>
</dbReference>
<organism evidence="10 11">
    <name type="scientific">Marinithermus hydrothermalis (strain DSM 14884 / JCM 11576 / T1)</name>
    <dbReference type="NCBI Taxonomy" id="869210"/>
    <lineage>
        <taxon>Bacteria</taxon>
        <taxon>Thermotogati</taxon>
        <taxon>Deinococcota</taxon>
        <taxon>Deinococci</taxon>
        <taxon>Thermales</taxon>
        <taxon>Thermaceae</taxon>
        <taxon>Marinithermus</taxon>
    </lineage>
</organism>
<keyword evidence="6 7" id="KW-0238">DNA-binding</keyword>
<evidence type="ECO:0000313" key="10">
    <source>
        <dbReference type="EMBL" id="AEB12799.1"/>
    </source>
</evidence>
<dbReference type="SMART" id="SM00534">
    <property type="entry name" value="MUTSac"/>
    <property type="match status" value="1"/>
</dbReference>
<evidence type="ECO:0000256" key="6">
    <source>
        <dbReference type="ARBA" id="ARBA00023125"/>
    </source>
</evidence>
<keyword evidence="2 7" id="KW-0547">Nucleotide-binding</keyword>
<evidence type="ECO:0000256" key="4">
    <source>
        <dbReference type="ARBA" id="ARBA00022840"/>
    </source>
</evidence>
<protein>
    <recommendedName>
        <fullName evidence="7">Endonuclease MutS2</fullName>
        <ecNumber evidence="7">3.1.-.-</ecNumber>
    </recommendedName>
    <alternativeName>
        <fullName evidence="7">Ribosome-associated protein quality control-upstream factor</fullName>
        <shortName evidence="7">RQC-upstream factor</shortName>
        <shortName evidence="7">RqcU</shortName>
        <ecNumber evidence="7">3.6.4.-</ecNumber>
    </alternativeName>
</protein>
<dbReference type="InterPro" id="IPR045076">
    <property type="entry name" value="MutS"/>
</dbReference>
<evidence type="ECO:0000256" key="5">
    <source>
        <dbReference type="ARBA" id="ARBA00022884"/>
    </source>
</evidence>
<dbReference type="STRING" id="869210.Marky_2074"/>
<dbReference type="Pfam" id="PF00488">
    <property type="entry name" value="MutS_V"/>
    <property type="match status" value="1"/>
</dbReference>
<sequence>MMRDARTALEFDRVRAALAERAATALGVERAQALEPYPTPAEAQAFQAAVAEALLVPYRLGGIRDLRPLLQRAREGRRLEGLELVEAAHTLSAAAELKRHLLEAETEHLAGLAARVGEHLLFRRRVAEALEEDGRVKDHATPKLRQIRRRMEPLRAQIQDRLYAVMDAHPEAVQERFITLRRDRYVIPIKAHLQHQVTGIVLDQSASGATVFLEPASVVPLNNELAKLRLEEEAEVQRVLFELTQALAADPEVDRTLEALAALDLVRAAASLAEDWRLVRPRWGEAGTYRLEGLFHPLIVNCVPNDLELDADRRLLLITGPNMGGKTVLLKSLGLAVLMAQSGLFVPARAAELPWVDALLVDIGDEQSLEHSLSTFAAHLVRLEAVLQHASPRALVLIDELGSGTDPMEGAALSQAVLEALLERGARGVITTHLTPLKAFAMEREGVLNASMAFDLERLEPTYRLVLGVPGRSYALAVARQLGFPEAVLKRAEALLGPEGRELELLLERIEAERRALEAELAQARAARAEAEALRAELEARLARIEAERQERLEAARAEADRLLKEVHERIRSLREQARKGESAKRDALRTVMQLRQKGRPEPKRPRLEGLKPGMTVEVPSYRKTGTVVRVDGEEAVVQIGVLKVSVPTAELRPRGEDAPRPKQAVVVKSGFEPELNVRGLTAVEAVEAVHDFISEALALKETPVRILHGKGTGALRRAIRDALKRDKRVASFHDAMPYEGGHGVTVVHLKV</sequence>
<dbReference type="FunFam" id="3.40.50.300:FF:000830">
    <property type="entry name" value="Endonuclease MutS2"/>
    <property type="match status" value="1"/>
</dbReference>